<feature type="region of interest" description="Disordered" evidence="13">
    <location>
        <begin position="1"/>
        <end position="38"/>
    </location>
</feature>
<dbReference type="GO" id="GO:0061136">
    <property type="term" value="P:regulation of proteasomal protein catabolic process"/>
    <property type="evidence" value="ECO:0007669"/>
    <property type="project" value="TreeGrafter"/>
</dbReference>
<comment type="catalytic activity">
    <reaction evidence="1">
        <text>Thiol-dependent hydrolysis of ester, thioester, amide, peptide and isopeptide bonds formed by the C-terminal Gly of ubiquitin (a 76-residue protein attached to proteins as an intracellular targeting signal).</text>
        <dbReference type="EC" id="3.4.19.12"/>
    </reaction>
</comment>
<evidence type="ECO:0000256" key="3">
    <source>
        <dbReference type="ARBA" id="ARBA00012759"/>
    </source>
</evidence>
<proteinExistence type="inferred from homology"/>
<dbReference type="PROSITE" id="PS00972">
    <property type="entry name" value="USP_1"/>
    <property type="match status" value="1"/>
</dbReference>
<dbReference type="PANTHER" id="PTHR43982">
    <property type="entry name" value="UBIQUITIN CARBOXYL-TERMINAL HYDROLASE"/>
    <property type="match status" value="1"/>
</dbReference>
<dbReference type="GO" id="GO:0004843">
    <property type="term" value="F:cysteine-type deubiquitinase activity"/>
    <property type="evidence" value="ECO:0007669"/>
    <property type="project" value="UniProtKB-EC"/>
</dbReference>
<dbReference type="InterPro" id="IPR025305">
    <property type="entry name" value="UCH_repeat_domain"/>
</dbReference>
<dbReference type="OrthoDB" id="2420415at2759"/>
<dbReference type="InterPro" id="IPR044635">
    <property type="entry name" value="UBP14-like"/>
</dbReference>
<dbReference type="PANTHER" id="PTHR43982:SF6">
    <property type="entry name" value="UBIQUITIN CARBOXYL-TERMINAL HYDROLASE 2-RELATED"/>
    <property type="match status" value="1"/>
</dbReference>
<dbReference type="InterPro" id="IPR018200">
    <property type="entry name" value="USP_CS"/>
</dbReference>
<evidence type="ECO:0000313" key="16">
    <source>
        <dbReference type="Proteomes" id="UP000005220"/>
    </source>
</evidence>
<dbReference type="InterPro" id="IPR038765">
    <property type="entry name" value="Papain-like_cys_pep_sf"/>
</dbReference>
<evidence type="ECO:0000256" key="6">
    <source>
        <dbReference type="ARBA" id="ARBA00022801"/>
    </source>
</evidence>
<dbReference type="EC" id="3.4.19.12" evidence="3"/>
<dbReference type="GO" id="GO:0061578">
    <property type="term" value="F:K63-linked deubiquitinase activity"/>
    <property type="evidence" value="ECO:0007669"/>
    <property type="project" value="EnsemblFungi"/>
</dbReference>
<dbReference type="Proteomes" id="UP000005220">
    <property type="component" value="Chromosome 4"/>
</dbReference>
<keyword evidence="7" id="KW-0788">Thiol protease</keyword>
<evidence type="ECO:0000256" key="2">
    <source>
        <dbReference type="ARBA" id="ARBA00009085"/>
    </source>
</evidence>
<dbReference type="InterPro" id="IPR001394">
    <property type="entry name" value="Peptidase_C19_UCH"/>
</dbReference>
<evidence type="ECO:0000256" key="12">
    <source>
        <dbReference type="SAM" id="Coils"/>
    </source>
</evidence>
<dbReference type="GeneID" id="13882556"/>
<feature type="coiled-coil region" evidence="12">
    <location>
        <begin position="1041"/>
        <end position="1068"/>
    </location>
</feature>
<evidence type="ECO:0000256" key="10">
    <source>
        <dbReference type="ARBA" id="ARBA00042236"/>
    </source>
</evidence>
<name>H2AUV4_KAZAF</name>
<evidence type="ECO:0000256" key="8">
    <source>
        <dbReference type="ARBA" id="ARBA00040966"/>
    </source>
</evidence>
<gene>
    <name evidence="15" type="primary">KAFR0D05070</name>
    <name evidence="15" type="ORF">KAFR_0D05070</name>
</gene>
<dbReference type="Gene3D" id="3.90.70.10">
    <property type="entry name" value="Cysteine proteinases"/>
    <property type="match status" value="1"/>
</dbReference>
<accession>H2AUV4</accession>
<dbReference type="PROSITE" id="PS00973">
    <property type="entry name" value="USP_2"/>
    <property type="match status" value="1"/>
</dbReference>
<dbReference type="STRING" id="1071382.H2AUV4"/>
<evidence type="ECO:0000256" key="9">
    <source>
        <dbReference type="ARBA" id="ARBA00041732"/>
    </source>
</evidence>
<keyword evidence="12" id="KW-0175">Coiled coil</keyword>
<dbReference type="Pfam" id="PF13446">
    <property type="entry name" value="RPT"/>
    <property type="match status" value="3"/>
</dbReference>
<dbReference type="FunCoup" id="H2AUV4">
    <property type="interactions" value="99"/>
</dbReference>
<dbReference type="GO" id="GO:0043162">
    <property type="term" value="P:ubiquitin-dependent protein catabolic process via the multivesicular body sorting pathway"/>
    <property type="evidence" value="ECO:0007669"/>
    <property type="project" value="EnsemblFungi"/>
</dbReference>
<evidence type="ECO:0000256" key="7">
    <source>
        <dbReference type="ARBA" id="ARBA00022807"/>
    </source>
</evidence>
<dbReference type="GO" id="GO:0070301">
    <property type="term" value="P:cellular response to hydrogen peroxide"/>
    <property type="evidence" value="ECO:0007669"/>
    <property type="project" value="EnsemblFungi"/>
</dbReference>
<dbReference type="eggNOG" id="KOG1863">
    <property type="taxonomic scope" value="Eukaryota"/>
</dbReference>
<dbReference type="GO" id="GO:0016579">
    <property type="term" value="P:protein deubiquitination"/>
    <property type="evidence" value="ECO:0007669"/>
    <property type="project" value="EnsemblFungi"/>
</dbReference>
<dbReference type="GO" id="GO:0010636">
    <property type="term" value="P:positive regulation of mitochondrial fusion"/>
    <property type="evidence" value="ECO:0007669"/>
    <property type="project" value="EnsemblFungi"/>
</dbReference>
<keyword evidence="6" id="KW-0378">Hydrolase</keyword>
<reference evidence="15 16" key="1">
    <citation type="journal article" date="2011" name="Proc. Natl. Acad. Sci. U.S.A.">
        <title>Evolutionary erosion of yeast sex chromosomes by mating-type switching accidents.</title>
        <authorList>
            <person name="Gordon J.L."/>
            <person name="Armisen D."/>
            <person name="Proux-Wera E."/>
            <person name="Oheigeartaigh S.S."/>
            <person name="Byrne K.P."/>
            <person name="Wolfe K.H."/>
        </authorList>
    </citation>
    <scope>NUCLEOTIDE SEQUENCE [LARGE SCALE GENOMIC DNA]</scope>
    <source>
        <strain evidence="16">ATCC 22294 / BCRC 22015 / CBS 2517 / CECT 1963 / NBRC 1671 / NRRL Y-8276</strain>
    </source>
</reference>
<evidence type="ECO:0000256" key="13">
    <source>
        <dbReference type="SAM" id="MobiDB-lite"/>
    </source>
</evidence>
<dbReference type="InterPro" id="IPR028889">
    <property type="entry name" value="USP"/>
</dbReference>
<dbReference type="HOGENOM" id="CLU_003155_1_0_1"/>
<evidence type="ECO:0000259" key="14">
    <source>
        <dbReference type="PROSITE" id="PS50235"/>
    </source>
</evidence>
<dbReference type="GO" id="GO:0043161">
    <property type="term" value="P:proteasome-mediated ubiquitin-dependent protein catabolic process"/>
    <property type="evidence" value="ECO:0007669"/>
    <property type="project" value="InterPro"/>
</dbReference>
<dbReference type="GO" id="GO:0070628">
    <property type="term" value="F:proteasome binding"/>
    <property type="evidence" value="ECO:0007669"/>
    <property type="project" value="TreeGrafter"/>
</dbReference>
<evidence type="ECO:0000256" key="1">
    <source>
        <dbReference type="ARBA" id="ARBA00000707"/>
    </source>
</evidence>
<dbReference type="FunFam" id="3.90.70.10:FF:000176">
    <property type="entry name" value="Ubiquitin-specific protease"/>
    <property type="match status" value="1"/>
</dbReference>
<dbReference type="InParanoid" id="H2AUV4"/>
<evidence type="ECO:0000256" key="5">
    <source>
        <dbReference type="ARBA" id="ARBA00022786"/>
    </source>
</evidence>
<keyword evidence="16" id="KW-1185">Reference proteome</keyword>
<evidence type="ECO:0000256" key="11">
    <source>
        <dbReference type="ARBA" id="ARBA00042737"/>
    </source>
</evidence>
<dbReference type="RefSeq" id="XP_003957289.1">
    <property type="nucleotide sequence ID" value="XM_003957240.1"/>
</dbReference>
<dbReference type="EMBL" id="HE650824">
    <property type="protein sequence ID" value="CCF58154.1"/>
    <property type="molecule type" value="Genomic_DNA"/>
</dbReference>
<protein>
    <recommendedName>
        <fullName evidence="8">Ubiquitin carboxyl-terminal hydrolase 2</fullName>
        <ecNumber evidence="3">3.4.19.12</ecNumber>
    </recommendedName>
    <alternativeName>
        <fullName evidence="10">Deubiquitinating enzyme 2</fullName>
    </alternativeName>
    <alternativeName>
        <fullName evidence="9">Ubiquitin thioesterase 2</fullName>
    </alternativeName>
    <alternativeName>
        <fullName evidence="11">Ubiquitin-specific-processing protease 2</fullName>
    </alternativeName>
</protein>
<feature type="compositionally biased region" description="Basic and acidic residues" evidence="13">
    <location>
        <begin position="27"/>
        <end position="38"/>
    </location>
</feature>
<dbReference type="GO" id="GO:0010992">
    <property type="term" value="P:ubiquitin recycling"/>
    <property type="evidence" value="ECO:0007669"/>
    <property type="project" value="EnsemblFungi"/>
</dbReference>
<dbReference type="SUPFAM" id="SSF54001">
    <property type="entry name" value="Cysteine proteinases"/>
    <property type="match status" value="1"/>
</dbReference>
<comment type="similarity">
    <text evidence="2">Belongs to the peptidase C19 family.</text>
</comment>
<dbReference type="MEROPS" id="C19.003"/>
<evidence type="ECO:0000313" key="15">
    <source>
        <dbReference type="EMBL" id="CCF58154.1"/>
    </source>
</evidence>
<keyword evidence="5" id="KW-0833">Ubl conjugation pathway</keyword>
<feature type="domain" description="USP" evidence="14">
    <location>
        <begin position="710"/>
        <end position="1211"/>
    </location>
</feature>
<organism evidence="15 16">
    <name type="scientific">Kazachstania africana (strain ATCC 22294 / BCRC 22015 / CBS 2517 / CECT 1963 / NBRC 1671 / NRRL Y-8276)</name>
    <name type="common">Yeast</name>
    <name type="synonym">Kluyveromyces africanus</name>
    <dbReference type="NCBI Taxonomy" id="1071382"/>
    <lineage>
        <taxon>Eukaryota</taxon>
        <taxon>Fungi</taxon>
        <taxon>Dikarya</taxon>
        <taxon>Ascomycota</taxon>
        <taxon>Saccharomycotina</taxon>
        <taxon>Saccharomycetes</taxon>
        <taxon>Saccharomycetales</taxon>
        <taxon>Saccharomycetaceae</taxon>
        <taxon>Kazachstania</taxon>
    </lineage>
</organism>
<dbReference type="AlphaFoldDB" id="H2AUV4"/>
<sequence length="1227" mass="141760">MLQQDTEQSIEAHAGDSDEQSVSSTTADEKSLPPNDDGKQLLYPAVGLNLPFKTPDRLIDDIVYDLAFINDSDLSSEFKGILKSSPLTYSKRRQELRPSYHLGTFIDQITLQTKYEYESISCPDHNRINVFFGVLIDSNMENPTSFDAVAETPIYHLKVTVKTRTKLEHLKKHVGISHYHLITELHPFDKQDLLTFDESDENLIDFAAYVSSDTNKLILIEIFKPEFSSEEEIESFKTEHITSRYQLVCEQYDSLNSDTIPSQVDCFRTLFRVFKGPLDRKSADLDPIKTINATNKALNSHMDSKWLVSKYGFQENSFQNPEANDQGLEYEPPDLIDHKNDWKIRKLRDSYTRKCLQLAFWGKLSNKLLSKANIQKYEKSYRFFNKMHTHTSTTALFQIFNDSARRLQQDDTSASPLDNNYHFINLSSSYYYTDRDIIQNYETLCNIDTNNKGIYFDALTYIANTKGSYQLISYCGKQDVVGQEVLQNSLRVLGLDATSVDIKSLNDSLLFSIYKQEQNASRGDMQRLTELKSAMRVMIKLMRSKKLQFFIDHEPYPNVMDAYNLLDIDESVDDDIVQTAYTIRINDSPGLKMDCDKALYTIAIRTRSITLFNFLMEQCPDFITYYGPDCLSFQQALSLLQVNENATDELVIKIFQQRWGQKILNEYDQLLILKAALTKIASEKNSKLISYFLETGVIDANLLQPENWPIGLNNIGNTCYLNSLLQYYFSIAPLREYILNYKGSISNYEIDETSNKRRIGGREVSENEVERSIQFMYQLRDLFNDMIYSKSRCITPKHELAYLAFAPSNIEVEFAASEVERTTVDLPFDKEGDIDLVDLSNDNLNTTNNAQEVTSDISVATEDKVMTNTSTKTAKISSDQLENALEMGRQQDVTECIGNVLYQMESASKPIKLDEDFEQYDLIKELFYGKTKQEIVPLSDISKTRTKYEGFSSLLVNISDHPRDIYDALESSFASEFLKMDEYGDVQRTVSITNFPKILQIQIQRVYYDRERFMPFKSIEPLPFSNTIYMDRYAALDNELLQTKKNETKELRNKLKTLKARQVELLNRNELGLSRKESYLETINFLSDEATVTSQGLSVLNRGQIIEKLRKAISNIDSELSQIYDEINLIENKIDHQFDEFRDIGYSLFAVFIHRGEASYGHYWVYIKDPERSGIWRKYNDETVTEVNEEEVFNFTEGNTATPYFLVFVKDYYKGDIEPLKRIIADD</sequence>
<dbReference type="Pfam" id="PF00443">
    <property type="entry name" value="UCH"/>
    <property type="match status" value="1"/>
</dbReference>
<keyword evidence="4" id="KW-0645">Protease</keyword>
<dbReference type="KEGG" id="kaf:KAFR_0D05070"/>
<evidence type="ECO:0000256" key="4">
    <source>
        <dbReference type="ARBA" id="ARBA00022670"/>
    </source>
</evidence>
<dbReference type="PROSITE" id="PS50235">
    <property type="entry name" value="USP_3"/>
    <property type="match status" value="1"/>
</dbReference>
<dbReference type="CDD" id="cd02666">
    <property type="entry name" value="Peptidase_C19J"/>
    <property type="match status" value="1"/>
</dbReference>